<dbReference type="GO" id="GO:0008171">
    <property type="term" value="F:O-methyltransferase activity"/>
    <property type="evidence" value="ECO:0007669"/>
    <property type="project" value="UniProtKB-UniRule"/>
</dbReference>
<dbReference type="GO" id="GO:0005737">
    <property type="term" value="C:cytoplasm"/>
    <property type="evidence" value="ECO:0007669"/>
    <property type="project" value="TreeGrafter"/>
</dbReference>
<evidence type="ECO:0000256" key="6">
    <source>
        <dbReference type="RuleBase" id="RU367087"/>
    </source>
</evidence>
<keyword evidence="4 5" id="KW-0949">S-adenosyl-L-methionine</keyword>
<name>A0A7E5WZI3_TRINI</name>
<gene>
    <name evidence="9" type="primary">LOC113506958</name>
</gene>
<keyword evidence="3 6" id="KW-0808">Transferase</keyword>
<dbReference type="PANTHER" id="PTHR12315">
    <property type="entry name" value="BICOID-INTERACTING PROTEIN RELATED"/>
    <property type="match status" value="1"/>
</dbReference>
<evidence type="ECO:0000313" key="8">
    <source>
        <dbReference type="Proteomes" id="UP000322000"/>
    </source>
</evidence>
<dbReference type="InParanoid" id="A0A7E5WZI3"/>
<dbReference type="EC" id="2.1.1.-" evidence="6"/>
<dbReference type="FunCoup" id="A0A7E5WZI3">
    <property type="interactions" value="626"/>
</dbReference>
<dbReference type="Pfam" id="PF06859">
    <property type="entry name" value="Bin3"/>
    <property type="match status" value="1"/>
</dbReference>
<organism evidence="8 9">
    <name type="scientific">Trichoplusia ni</name>
    <name type="common">Cabbage looper</name>
    <dbReference type="NCBI Taxonomy" id="7111"/>
    <lineage>
        <taxon>Eukaryota</taxon>
        <taxon>Metazoa</taxon>
        <taxon>Ecdysozoa</taxon>
        <taxon>Arthropoda</taxon>
        <taxon>Hexapoda</taxon>
        <taxon>Insecta</taxon>
        <taxon>Pterygota</taxon>
        <taxon>Neoptera</taxon>
        <taxon>Endopterygota</taxon>
        <taxon>Lepidoptera</taxon>
        <taxon>Glossata</taxon>
        <taxon>Ditrysia</taxon>
        <taxon>Noctuoidea</taxon>
        <taxon>Noctuidae</taxon>
        <taxon>Plusiinae</taxon>
        <taxon>Trichoplusia</taxon>
    </lineage>
</organism>
<proteinExistence type="inferred from homology"/>
<evidence type="ECO:0000259" key="7">
    <source>
        <dbReference type="PROSITE" id="PS51515"/>
    </source>
</evidence>
<dbReference type="AlphaFoldDB" id="A0A7E5WZI3"/>
<dbReference type="PROSITE" id="PS51515">
    <property type="entry name" value="BIN3_SAM"/>
    <property type="match status" value="1"/>
</dbReference>
<dbReference type="PANTHER" id="PTHR12315:SF1">
    <property type="entry name" value="RNA 5'-MONOPHOSPHATE METHYLTRANSFERASE"/>
    <property type="match status" value="1"/>
</dbReference>
<keyword evidence="8" id="KW-1185">Reference proteome</keyword>
<comment type="similarity">
    <text evidence="1 6">Belongs to the methyltransferase superfamily.</text>
</comment>
<dbReference type="GO" id="GO:2000632">
    <property type="term" value="P:negative regulation of pre-miRNA processing"/>
    <property type="evidence" value="ECO:0007669"/>
    <property type="project" value="TreeGrafter"/>
</dbReference>
<evidence type="ECO:0000256" key="4">
    <source>
        <dbReference type="ARBA" id="ARBA00022691"/>
    </source>
</evidence>
<evidence type="ECO:0000256" key="5">
    <source>
        <dbReference type="PROSITE-ProRule" id="PRU00848"/>
    </source>
</evidence>
<reference evidence="9" key="1">
    <citation type="submission" date="2025-08" db="UniProtKB">
        <authorList>
            <consortium name="RefSeq"/>
        </authorList>
    </citation>
    <scope>IDENTIFICATION</scope>
</reference>
<sequence length="243" mass="28345">MKTEIEDIKSDLNFYGSDPGAVKYGNFINYYSFHDVSERINNLNPRMFPKQSKTQLVCLDVGCNTGDLSKALYSYLEKTYPNCDIQMLAVDIDPKLIERAKEGNEYPGINFNTSNIMDTNDRTMIQNYLTSFHRTQFDFTFCFSITIWIHLNNGDIGLLNFLRYIRDISVVIIIEPQPWKCYRNAQRRLKKSGHSFEYYSSLQIKGDVEAVIESVLSESHYKTYQSDKSSWDRKVLSFLSEKF</sequence>
<dbReference type="InterPro" id="IPR029063">
    <property type="entry name" value="SAM-dependent_MTases_sf"/>
</dbReference>
<dbReference type="InterPro" id="IPR010675">
    <property type="entry name" value="Bin3_C"/>
</dbReference>
<accession>A0A7E5WZI3</accession>
<evidence type="ECO:0000313" key="9">
    <source>
        <dbReference type="RefSeq" id="XP_026745606.1"/>
    </source>
</evidence>
<dbReference type="Proteomes" id="UP000322000">
    <property type="component" value="Unplaced"/>
</dbReference>
<keyword evidence="2 6" id="KW-0489">Methyltransferase</keyword>
<evidence type="ECO:0000256" key="2">
    <source>
        <dbReference type="ARBA" id="ARBA00022603"/>
    </source>
</evidence>
<dbReference type="SUPFAM" id="SSF53335">
    <property type="entry name" value="S-adenosyl-L-methionine-dependent methyltransferases"/>
    <property type="match status" value="1"/>
</dbReference>
<dbReference type="InterPro" id="IPR024160">
    <property type="entry name" value="BIN3_SAM-bd_dom"/>
</dbReference>
<dbReference type="InterPro" id="IPR039772">
    <property type="entry name" value="Bin3-like"/>
</dbReference>
<dbReference type="GO" id="GO:0008173">
    <property type="term" value="F:RNA methyltransferase activity"/>
    <property type="evidence" value="ECO:0007669"/>
    <property type="project" value="UniProtKB-UniRule"/>
</dbReference>
<dbReference type="KEGG" id="tnl:113506958"/>
<protein>
    <recommendedName>
        <fullName evidence="6">RNA methyltransferase</fullName>
        <ecNumber evidence="6">2.1.1.-</ecNumber>
    </recommendedName>
</protein>
<dbReference type="Gene3D" id="3.40.50.150">
    <property type="entry name" value="Vaccinia Virus protein VP39"/>
    <property type="match status" value="1"/>
</dbReference>
<dbReference type="GO" id="GO:0032259">
    <property type="term" value="P:methylation"/>
    <property type="evidence" value="ECO:0007669"/>
    <property type="project" value="UniProtKB-KW"/>
</dbReference>
<dbReference type="OrthoDB" id="273070at2759"/>
<feature type="domain" description="Bin3-type SAM" evidence="7">
    <location>
        <begin position="38"/>
        <end position="243"/>
    </location>
</feature>
<evidence type="ECO:0000256" key="3">
    <source>
        <dbReference type="ARBA" id="ARBA00022679"/>
    </source>
</evidence>
<dbReference type="RefSeq" id="XP_026745606.1">
    <property type="nucleotide sequence ID" value="XM_026889805.1"/>
</dbReference>
<dbReference type="GeneID" id="113506958"/>
<dbReference type="CDD" id="cd02440">
    <property type="entry name" value="AdoMet_MTases"/>
    <property type="match status" value="1"/>
</dbReference>
<evidence type="ECO:0000256" key="1">
    <source>
        <dbReference type="ARBA" id="ARBA00008361"/>
    </source>
</evidence>